<reference evidence="3" key="1">
    <citation type="journal article" date="2022" name="Int. J. Syst. Evol. Microbiol.">
        <title>Prevotella lacticifex sp. nov., isolated from the rumen of cows.</title>
        <authorList>
            <person name="Shinkai T."/>
            <person name="Ikeyama N."/>
            <person name="Kumagai M."/>
            <person name="Ohmori H."/>
            <person name="Sakamoto M."/>
            <person name="Ohkuma M."/>
            <person name="Mitsumori M."/>
        </authorList>
    </citation>
    <scope>NUCLEOTIDE SEQUENCE</scope>
    <source>
        <strain evidence="3">R5076</strain>
    </source>
</reference>
<keyword evidence="4" id="KW-1185">Reference proteome</keyword>
<organism evidence="3 4">
    <name type="scientific">Prevotella lacticifex</name>
    <dbReference type="NCBI Taxonomy" id="2854755"/>
    <lineage>
        <taxon>Bacteria</taxon>
        <taxon>Pseudomonadati</taxon>
        <taxon>Bacteroidota</taxon>
        <taxon>Bacteroidia</taxon>
        <taxon>Bacteroidales</taxon>
        <taxon>Prevotellaceae</taxon>
        <taxon>Prevotella</taxon>
    </lineage>
</organism>
<dbReference type="InterPro" id="IPR036259">
    <property type="entry name" value="MFS_trans_sf"/>
</dbReference>
<dbReference type="Pfam" id="PF13347">
    <property type="entry name" value="MFS_2"/>
    <property type="match status" value="1"/>
</dbReference>
<dbReference type="CDD" id="cd17332">
    <property type="entry name" value="MFS_MelB_like"/>
    <property type="match status" value="1"/>
</dbReference>
<feature type="transmembrane region" description="Helical" evidence="2">
    <location>
        <begin position="189"/>
        <end position="211"/>
    </location>
</feature>
<feature type="transmembrane region" description="Helical" evidence="2">
    <location>
        <begin position="88"/>
        <end position="109"/>
    </location>
</feature>
<keyword evidence="2" id="KW-1133">Transmembrane helix</keyword>
<comment type="caution">
    <text evidence="3">The sequence shown here is derived from an EMBL/GenBank/DDBJ whole genome shotgun (WGS) entry which is preliminary data.</text>
</comment>
<keyword evidence="2" id="KW-0472">Membrane</keyword>
<dbReference type="EMBL" id="BPUB01000002">
    <property type="protein sequence ID" value="GJG59380.1"/>
    <property type="molecule type" value="Genomic_DNA"/>
</dbReference>
<dbReference type="Gene3D" id="1.20.1250.20">
    <property type="entry name" value="MFS general substrate transporter like domains"/>
    <property type="match status" value="2"/>
</dbReference>
<dbReference type="InterPro" id="IPR039672">
    <property type="entry name" value="MFS_2"/>
</dbReference>
<gene>
    <name evidence="3" type="ORF">PRLR5076_22310</name>
</gene>
<evidence type="ECO:0000313" key="4">
    <source>
        <dbReference type="Proteomes" id="UP000825483"/>
    </source>
</evidence>
<dbReference type="NCBIfam" id="TIGR00792">
    <property type="entry name" value="gph"/>
    <property type="match status" value="1"/>
</dbReference>
<dbReference type="InterPro" id="IPR001927">
    <property type="entry name" value="Na/Gal_symport"/>
</dbReference>
<feature type="transmembrane region" description="Helical" evidence="2">
    <location>
        <begin position="245"/>
        <end position="267"/>
    </location>
</feature>
<comment type="similarity">
    <text evidence="1">Belongs to the sodium:galactoside symporter (TC 2.A.2) family.</text>
</comment>
<dbReference type="GeneID" id="72466578"/>
<name>A0A9R1CB78_9BACT</name>
<evidence type="ECO:0000313" key="3">
    <source>
        <dbReference type="EMBL" id="GJG59380.1"/>
    </source>
</evidence>
<proteinExistence type="inferred from homology"/>
<feature type="transmembrane region" description="Helical" evidence="2">
    <location>
        <begin position="115"/>
        <end position="137"/>
    </location>
</feature>
<sequence>MAQTNEQHGFYHLNWLQRIGFGAGDLAQNLIYQTIAMYLLLFYTNVFGIDPKAAAFMFLIVRLVDVLWDPVVGTFVDKHEPRWGKYRSYLILGGIPLSGFAILCFWNGFSGSLLYAYLTYVGMSMCYTLVNVPYGALNSSLTRDTNEITVLTSVRMFMANCGGLAVSLGIPILVAALSPDGKMNTKEDANAWFITMAIYAVVGLALLLFCFSQTEERVVMDKSQTANVKVSDLWEEFVRNKPLRILAFFFITAFAMMAVGNSAGSYYMIYNVHGSTNDMAIFMGLGSVPAFIFMPLVPAIKRKIGKQQMFYVFLSVAIVGMAILYIVSIVPALRSQLWLVYAAQFIKSTGVIVATGYMWALVPEVISYAEYTTNRRISGIVNALTGIFYKAGMALGGVVPGLVLSFVHFDKDNAVEQSPLAQQGILWLVCVIPALLLILAMFIISKYELTDEVIDNINKEIEQRNKKK</sequence>
<dbReference type="Proteomes" id="UP000825483">
    <property type="component" value="Unassembled WGS sequence"/>
</dbReference>
<dbReference type="GO" id="GO:0008643">
    <property type="term" value="P:carbohydrate transport"/>
    <property type="evidence" value="ECO:0007669"/>
    <property type="project" value="InterPro"/>
</dbReference>
<dbReference type="PANTHER" id="PTHR11328:SF24">
    <property type="entry name" value="MAJOR FACILITATOR SUPERFAMILY (MFS) PROFILE DOMAIN-CONTAINING PROTEIN"/>
    <property type="match status" value="1"/>
</dbReference>
<accession>A0A9R1CB78</accession>
<dbReference type="GO" id="GO:0015293">
    <property type="term" value="F:symporter activity"/>
    <property type="evidence" value="ECO:0007669"/>
    <property type="project" value="InterPro"/>
</dbReference>
<dbReference type="AlphaFoldDB" id="A0A9R1CB78"/>
<dbReference type="GO" id="GO:0005886">
    <property type="term" value="C:plasma membrane"/>
    <property type="evidence" value="ECO:0007669"/>
    <property type="project" value="TreeGrafter"/>
</dbReference>
<evidence type="ECO:0000256" key="1">
    <source>
        <dbReference type="ARBA" id="ARBA00009617"/>
    </source>
</evidence>
<evidence type="ECO:0000256" key="2">
    <source>
        <dbReference type="SAM" id="Phobius"/>
    </source>
</evidence>
<feature type="transmembrane region" description="Helical" evidence="2">
    <location>
        <begin position="279"/>
        <end position="297"/>
    </location>
</feature>
<dbReference type="PANTHER" id="PTHR11328">
    <property type="entry name" value="MAJOR FACILITATOR SUPERFAMILY DOMAIN-CONTAINING PROTEIN"/>
    <property type="match status" value="1"/>
</dbReference>
<dbReference type="GO" id="GO:0006814">
    <property type="term" value="P:sodium ion transport"/>
    <property type="evidence" value="ECO:0007669"/>
    <property type="project" value="InterPro"/>
</dbReference>
<keyword evidence="2" id="KW-0812">Transmembrane</keyword>
<feature type="transmembrane region" description="Helical" evidence="2">
    <location>
        <begin position="424"/>
        <end position="444"/>
    </location>
</feature>
<feature type="transmembrane region" description="Helical" evidence="2">
    <location>
        <begin position="338"/>
        <end position="362"/>
    </location>
</feature>
<feature type="transmembrane region" description="Helical" evidence="2">
    <location>
        <begin position="30"/>
        <end position="49"/>
    </location>
</feature>
<dbReference type="RefSeq" id="WP_223925595.1">
    <property type="nucleotide sequence ID" value="NZ_BPTU01000001.1"/>
</dbReference>
<dbReference type="SUPFAM" id="SSF103473">
    <property type="entry name" value="MFS general substrate transporter"/>
    <property type="match status" value="1"/>
</dbReference>
<feature type="transmembrane region" description="Helical" evidence="2">
    <location>
        <begin position="309"/>
        <end position="332"/>
    </location>
</feature>
<feature type="transmembrane region" description="Helical" evidence="2">
    <location>
        <begin position="383"/>
        <end position="404"/>
    </location>
</feature>
<protein>
    <submittedName>
        <fullName evidence="3">MFS transporter</fullName>
    </submittedName>
</protein>
<feature type="transmembrane region" description="Helical" evidence="2">
    <location>
        <begin position="157"/>
        <end position="177"/>
    </location>
</feature>